<evidence type="ECO:0000256" key="5">
    <source>
        <dbReference type="ARBA" id="ARBA00021364"/>
    </source>
</evidence>
<dbReference type="Gene3D" id="3.10.20.70">
    <property type="entry name" value="Glutamine synthetase, N-terminal domain"/>
    <property type="match status" value="1"/>
</dbReference>
<comment type="similarity">
    <text evidence="4 9 10">Belongs to the glutamine synthetase family.</text>
</comment>
<dbReference type="InterPro" id="IPR014746">
    <property type="entry name" value="Gln_synth/guanido_kin_cat_dom"/>
</dbReference>
<dbReference type="GO" id="GO:0005737">
    <property type="term" value="C:cytoplasm"/>
    <property type="evidence" value="ECO:0007669"/>
    <property type="project" value="UniProtKB-SubCell"/>
</dbReference>
<protein>
    <recommendedName>
        <fullName evidence="5">Glutamine synthetase</fullName>
    </recommendedName>
    <alternativeName>
        <fullName evidence="8">Glutamate--ammonia ligase</fullName>
    </alternativeName>
</protein>
<dbReference type="InterPro" id="IPR008147">
    <property type="entry name" value="Gln_synt_N"/>
</dbReference>
<accession>A0A6P1G9H7</accession>
<dbReference type="InterPro" id="IPR008146">
    <property type="entry name" value="Gln_synth_cat_dom"/>
</dbReference>
<evidence type="ECO:0000256" key="8">
    <source>
        <dbReference type="ARBA" id="ARBA00030668"/>
    </source>
</evidence>
<evidence type="ECO:0000256" key="4">
    <source>
        <dbReference type="ARBA" id="ARBA00009897"/>
    </source>
</evidence>
<keyword evidence="6" id="KW-0963">Cytoplasm</keyword>
<dbReference type="EMBL" id="CP047224">
    <property type="protein sequence ID" value="QHD65117.1"/>
    <property type="molecule type" value="Genomic_DNA"/>
</dbReference>
<evidence type="ECO:0000256" key="1">
    <source>
        <dbReference type="ARBA" id="ARBA00001946"/>
    </source>
</evidence>
<dbReference type="PROSITE" id="PS51987">
    <property type="entry name" value="GS_CATALYTIC"/>
    <property type="match status" value="1"/>
</dbReference>
<evidence type="ECO:0000256" key="3">
    <source>
        <dbReference type="ARBA" id="ARBA00004496"/>
    </source>
</evidence>
<evidence type="ECO:0000256" key="10">
    <source>
        <dbReference type="RuleBase" id="RU000384"/>
    </source>
</evidence>
<sequence>MTNNRAASILEFAAKNEIRLIDFRFTSITGKFLHITRHSDSVTTDVLTHGISCDSSLIQGWNDMHKSDVVLVPDLESGSSFLDPFAAQPTLCVICDIVEPRGCSSYEHSPRATTKRAMEFLRSTGIANRAFFGLEMEFFVLDDARFAVKENGAFFELDSSEGIYNSGRRYEYNNHAHREGSRNCYLTSQPSDSLNDIRAEILETLREVKVKPLMHHHEAASSQCRIGFYHGEALETSDNVQKCKYITRNVASSYGKSATFMPKPFKDYNGSGMHFHISLWENEQNLFVPQGPGEEVSQLCKYYIGGIIKHRKALNAILNPLTNSYKRLANIDDAAYGPNCLLGNRLATVRIPHCRESDSSGKRIEVNFPDAGTNPYIGTAALIMAGIAGIQEKLLPGDALELEKSSEVSLSKSLEEAFFALETDRQFLTEGGVFTNDQLDTYVGLLRDDYEELSKHPVPIEFIKYYNV</sequence>
<dbReference type="PROSITE" id="PS00181">
    <property type="entry name" value="GLNA_ATP"/>
    <property type="match status" value="1"/>
</dbReference>
<feature type="domain" description="GS beta-grasp" evidence="11">
    <location>
        <begin position="16"/>
        <end position="102"/>
    </location>
</feature>
<evidence type="ECO:0000313" key="14">
    <source>
        <dbReference type="Proteomes" id="UP000464912"/>
    </source>
</evidence>
<reference evidence="13 14" key="2">
    <citation type="journal article" date="2020" name="MBio">
        <title>Isolation and Molecular Analysis of a Novel Neorickettsia Species That Causes Potomac Horse Fever.</title>
        <authorList>
            <person name="Teymournejad O."/>
            <person name="Lin M."/>
            <person name="Bekebrede H."/>
            <person name="Kamr A."/>
            <person name="Toribio R.E."/>
            <person name="Arroyo L.G."/>
            <person name="Baird J.D."/>
            <person name="Rikihisa Y."/>
        </authorList>
    </citation>
    <scope>NUCLEOTIDE SEQUENCE [LARGE SCALE GENOMIC DNA]</scope>
    <source>
        <strain evidence="13 14">Fin17</strain>
    </source>
</reference>
<comment type="function">
    <text evidence="2">Catalyzes the ATP-dependent biosynthesis of glutamine from glutamate and ammonia.</text>
</comment>
<evidence type="ECO:0000256" key="2">
    <source>
        <dbReference type="ARBA" id="ARBA00003117"/>
    </source>
</evidence>
<evidence type="ECO:0000256" key="6">
    <source>
        <dbReference type="ARBA" id="ARBA00022490"/>
    </source>
</evidence>
<dbReference type="PANTHER" id="PTHR43407">
    <property type="entry name" value="GLUTAMINE SYNTHETASE"/>
    <property type="match status" value="1"/>
</dbReference>
<dbReference type="PROSITE" id="PS51986">
    <property type="entry name" value="GS_BETA_GRASP"/>
    <property type="match status" value="1"/>
</dbReference>
<name>A0A6P1G9H7_9RICK</name>
<evidence type="ECO:0000256" key="9">
    <source>
        <dbReference type="PROSITE-ProRule" id="PRU01330"/>
    </source>
</evidence>
<dbReference type="KEGG" id="nef:GP480_01430"/>
<dbReference type="Gene3D" id="3.30.590.10">
    <property type="entry name" value="Glutamine synthetase/guanido kinase, catalytic domain"/>
    <property type="match status" value="1"/>
</dbReference>
<dbReference type="PANTHER" id="PTHR43407:SF1">
    <property type="entry name" value="LENGSIN"/>
    <property type="match status" value="1"/>
</dbReference>
<dbReference type="GO" id="GO:0019740">
    <property type="term" value="P:nitrogen utilization"/>
    <property type="evidence" value="ECO:0007669"/>
    <property type="project" value="TreeGrafter"/>
</dbReference>
<evidence type="ECO:0000256" key="7">
    <source>
        <dbReference type="ARBA" id="ARBA00023231"/>
    </source>
</evidence>
<dbReference type="InterPro" id="IPR027303">
    <property type="entry name" value="Gln_synth_gly_rich_site"/>
</dbReference>
<proteinExistence type="inferred from homology"/>
<dbReference type="InterPro" id="IPR036651">
    <property type="entry name" value="Gln_synt_N_sf"/>
</dbReference>
<comment type="subcellular location">
    <subcellularLocation>
        <location evidence="3">Cytoplasm</location>
    </subcellularLocation>
</comment>
<evidence type="ECO:0000259" key="12">
    <source>
        <dbReference type="PROSITE" id="PS51987"/>
    </source>
</evidence>
<dbReference type="RefSeq" id="WP_160095208.1">
    <property type="nucleotide sequence ID" value="NZ_CP047224.1"/>
</dbReference>
<keyword evidence="7" id="KW-0535">Nitrogen fixation</keyword>
<dbReference type="Proteomes" id="UP000464912">
    <property type="component" value="Chromosome"/>
</dbReference>
<dbReference type="GO" id="GO:0006542">
    <property type="term" value="P:glutamine biosynthetic process"/>
    <property type="evidence" value="ECO:0007669"/>
    <property type="project" value="InterPro"/>
</dbReference>
<dbReference type="GO" id="GO:0016020">
    <property type="term" value="C:membrane"/>
    <property type="evidence" value="ECO:0007669"/>
    <property type="project" value="TreeGrafter"/>
</dbReference>
<evidence type="ECO:0000313" key="13">
    <source>
        <dbReference type="EMBL" id="QHD65117.1"/>
    </source>
</evidence>
<dbReference type="Pfam" id="PF03951">
    <property type="entry name" value="Gln-synt_N"/>
    <property type="match status" value="1"/>
</dbReference>
<reference evidence="13 14" key="1">
    <citation type="journal article" date="2020" name="MBio">
        <title>Erratum for Teymournejad et al., 'Isolation and Molecular Analysis of a Novel Neorickettsia Species That Causes Potomac Horse Fever'.</title>
        <authorList>
            <person name="Teymournejad O."/>
            <person name="Lin M."/>
            <person name="Bekebrede H."/>
            <person name="Kamr A."/>
            <person name="Toribio R.E."/>
            <person name="Arroyo L.G."/>
            <person name="Baird J.D."/>
            <person name="Rikihisa Y."/>
        </authorList>
    </citation>
    <scope>NUCLEOTIDE SEQUENCE [LARGE SCALE GENOMIC DNA]</scope>
    <source>
        <strain evidence="13 14">Fin17</strain>
    </source>
</reference>
<feature type="domain" description="GS catalytic" evidence="12">
    <location>
        <begin position="110"/>
        <end position="468"/>
    </location>
</feature>
<comment type="cofactor">
    <cofactor evidence="1">
        <name>Mg(2+)</name>
        <dbReference type="ChEBI" id="CHEBI:18420"/>
    </cofactor>
</comment>
<dbReference type="GO" id="GO:0004356">
    <property type="term" value="F:glutamine synthetase activity"/>
    <property type="evidence" value="ECO:0007669"/>
    <property type="project" value="InterPro"/>
</dbReference>
<dbReference type="SUPFAM" id="SSF54368">
    <property type="entry name" value="Glutamine synthetase, N-terminal domain"/>
    <property type="match status" value="1"/>
</dbReference>
<dbReference type="Pfam" id="PF00120">
    <property type="entry name" value="Gln-synt_C"/>
    <property type="match status" value="1"/>
</dbReference>
<dbReference type="SMART" id="SM01230">
    <property type="entry name" value="Gln-synt_C"/>
    <property type="match status" value="1"/>
</dbReference>
<dbReference type="SUPFAM" id="SSF55931">
    <property type="entry name" value="Glutamine synthetase/guanido kinase"/>
    <property type="match status" value="1"/>
</dbReference>
<keyword evidence="14" id="KW-1185">Reference proteome</keyword>
<evidence type="ECO:0000259" key="11">
    <source>
        <dbReference type="PROSITE" id="PS51986"/>
    </source>
</evidence>
<gene>
    <name evidence="13" type="ORF">GP480_01430</name>
</gene>
<organism evidence="13 14">
    <name type="scientific">Neorickettsia findlayensis</name>
    <dbReference type="NCBI Taxonomy" id="2686014"/>
    <lineage>
        <taxon>Bacteria</taxon>
        <taxon>Pseudomonadati</taxon>
        <taxon>Pseudomonadota</taxon>
        <taxon>Alphaproteobacteria</taxon>
        <taxon>Rickettsiales</taxon>
        <taxon>Anaplasmataceae</taxon>
        <taxon>Neorickettsia</taxon>
    </lineage>
</organism>
<dbReference type="AlphaFoldDB" id="A0A6P1G9H7"/>